<evidence type="ECO:0000256" key="1">
    <source>
        <dbReference type="SAM" id="MobiDB-lite"/>
    </source>
</evidence>
<dbReference type="InterPro" id="IPR010982">
    <property type="entry name" value="Lambda_DNA-bd_dom_sf"/>
</dbReference>
<dbReference type="CDD" id="cd00093">
    <property type="entry name" value="HTH_XRE"/>
    <property type="match status" value="1"/>
</dbReference>
<feature type="compositionally biased region" description="Polar residues" evidence="1">
    <location>
        <begin position="202"/>
        <end position="213"/>
    </location>
</feature>
<gene>
    <name evidence="2" type="ORF">E5K00_04935</name>
</gene>
<feature type="region of interest" description="Disordered" evidence="1">
    <location>
        <begin position="185"/>
        <end position="213"/>
    </location>
</feature>
<comment type="caution">
    <text evidence="2">The sequence shown here is derived from an EMBL/GenBank/DDBJ whole genome shotgun (WGS) entry which is preliminary data.</text>
</comment>
<dbReference type="OrthoDB" id="885970at2"/>
<accession>A0A4Z0Q670</accession>
<dbReference type="SUPFAM" id="SSF47413">
    <property type="entry name" value="lambda repressor-like DNA-binding domains"/>
    <property type="match status" value="1"/>
</dbReference>
<dbReference type="AlphaFoldDB" id="A0A4Z0Q670"/>
<dbReference type="InterPro" id="IPR001387">
    <property type="entry name" value="Cro/C1-type_HTH"/>
</dbReference>
<evidence type="ECO:0000313" key="3">
    <source>
        <dbReference type="Proteomes" id="UP000297549"/>
    </source>
</evidence>
<protein>
    <submittedName>
        <fullName evidence="2">XRE family transcriptional regulator</fullName>
    </submittedName>
</protein>
<evidence type="ECO:0000313" key="2">
    <source>
        <dbReference type="EMBL" id="TGE24561.1"/>
    </source>
</evidence>
<keyword evidence="3" id="KW-1185">Reference proteome</keyword>
<reference evidence="2 3" key="1">
    <citation type="submission" date="2019-04" db="EMBL/GenBank/DDBJ databases">
        <authorList>
            <person name="Feng G."/>
            <person name="Zhang J."/>
            <person name="Zhu H."/>
        </authorList>
    </citation>
    <scope>NUCLEOTIDE SEQUENCE [LARGE SCALE GENOMIC DNA]</scope>
    <source>
        <strain evidence="2 3">JCM 31653</strain>
    </source>
</reference>
<dbReference type="Proteomes" id="UP000297549">
    <property type="component" value="Unassembled WGS sequence"/>
</dbReference>
<dbReference type="RefSeq" id="WP_135462145.1">
    <property type="nucleotide sequence ID" value="NZ_SRLC01000001.1"/>
</dbReference>
<dbReference type="EMBL" id="SRLC01000001">
    <property type="protein sequence ID" value="TGE24561.1"/>
    <property type="molecule type" value="Genomic_DNA"/>
</dbReference>
<dbReference type="GO" id="GO:0003677">
    <property type="term" value="F:DNA binding"/>
    <property type="evidence" value="ECO:0007669"/>
    <property type="project" value="InterPro"/>
</dbReference>
<organism evidence="2 3">
    <name type="scientific">Hymenobacter aquaticus</name>
    <dbReference type="NCBI Taxonomy" id="1867101"/>
    <lineage>
        <taxon>Bacteria</taxon>
        <taxon>Pseudomonadati</taxon>
        <taxon>Bacteroidota</taxon>
        <taxon>Cytophagia</taxon>
        <taxon>Cytophagales</taxon>
        <taxon>Hymenobacteraceae</taxon>
        <taxon>Hymenobacter</taxon>
    </lineage>
</organism>
<sequence length="213" mass="23178">MASRRRVLPTTPIGAVRHYFNLKQEELALILDVGKAIIGHIESGRRGLSMSLQQRLLPLLRHVPQPFGPYAEDEPLPAAAAAPDPEPLRQRHRICLLQAGQLRYQMRPLTARAVYASRWQAAIAAILAELPASTSFGEEDDQTPLRNWLRGRGRQFGPGRAAKWHLLRVRAEALEAEAAALALLLPPPPAPAGSAPEPGKSPDQSSRSPAATA</sequence>
<name>A0A4Z0Q670_9BACT</name>
<proteinExistence type="predicted"/>